<dbReference type="PANTHER" id="PTHR42911">
    <property type="entry name" value="MODULATOR OF FTSH PROTEASE HFLC"/>
    <property type="match status" value="1"/>
</dbReference>
<dbReference type="Gene3D" id="3.30.479.30">
    <property type="entry name" value="Band 7 domain"/>
    <property type="match status" value="1"/>
</dbReference>
<dbReference type="PRINTS" id="PR00721">
    <property type="entry name" value="STOMATIN"/>
</dbReference>
<gene>
    <name evidence="8" type="ordered locus">Dde_2947</name>
</gene>
<protein>
    <recommendedName>
        <fullName evidence="6">Protein HflC</fullName>
    </recommendedName>
</protein>
<dbReference type="STRING" id="207559.Dde_2947"/>
<evidence type="ECO:0000256" key="2">
    <source>
        <dbReference type="ARBA" id="ARBA00007862"/>
    </source>
</evidence>
<dbReference type="CDD" id="cd03405">
    <property type="entry name" value="SPFH_HflC"/>
    <property type="match status" value="1"/>
</dbReference>
<dbReference type="PIRSF" id="PIRSF005651">
    <property type="entry name" value="HflC"/>
    <property type="match status" value="1"/>
</dbReference>
<dbReference type="GO" id="GO:0016020">
    <property type="term" value="C:membrane"/>
    <property type="evidence" value="ECO:0007669"/>
    <property type="project" value="UniProtKB-SubCell"/>
</dbReference>
<dbReference type="NCBIfam" id="TIGR01932">
    <property type="entry name" value="hflC"/>
    <property type="match status" value="1"/>
</dbReference>
<evidence type="ECO:0000256" key="1">
    <source>
        <dbReference type="ARBA" id="ARBA00004167"/>
    </source>
</evidence>
<accession>Q30X55</accession>
<comment type="similarity">
    <text evidence="2 6">Belongs to the band 7/mec-2 family. HflC subfamily.</text>
</comment>
<evidence type="ECO:0000256" key="3">
    <source>
        <dbReference type="ARBA" id="ARBA00022692"/>
    </source>
</evidence>
<dbReference type="AlphaFoldDB" id="Q30X55"/>
<feature type="domain" description="Band 7" evidence="7">
    <location>
        <begin position="21"/>
        <end position="183"/>
    </location>
</feature>
<dbReference type="InterPro" id="IPR010200">
    <property type="entry name" value="HflC"/>
</dbReference>
<evidence type="ECO:0000256" key="6">
    <source>
        <dbReference type="PIRNR" id="PIRNR005651"/>
    </source>
</evidence>
<dbReference type="InterPro" id="IPR036013">
    <property type="entry name" value="Band_7/SPFH_dom_sf"/>
</dbReference>
<dbReference type="HOGENOM" id="CLU_059167_1_0_7"/>
<keyword evidence="3" id="KW-0812">Transmembrane</keyword>
<dbReference type="KEGG" id="dde:Dde_2947"/>
<dbReference type="SUPFAM" id="SSF117892">
    <property type="entry name" value="Band 7/SPFH domain"/>
    <property type="match status" value="1"/>
</dbReference>
<dbReference type="InterPro" id="IPR001972">
    <property type="entry name" value="Stomatin_HflK_fam"/>
</dbReference>
<evidence type="ECO:0000256" key="5">
    <source>
        <dbReference type="ARBA" id="ARBA00023136"/>
    </source>
</evidence>
<dbReference type="PANTHER" id="PTHR42911:SF1">
    <property type="entry name" value="MODULATOR OF FTSH PROTEASE HFLC"/>
    <property type="match status" value="1"/>
</dbReference>
<evidence type="ECO:0000313" key="8">
    <source>
        <dbReference type="EMBL" id="ABB39741.1"/>
    </source>
</evidence>
<organism evidence="8 9">
    <name type="scientific">Oleidesulfovibrio alaskensis (strain ATCC BAA-1058 / DSM 17464 / G20)</name>
    <name type="common">Desulfovibrio alaskensis</name>
    <dbReference type="NCBI Taxonomy" id="207559"/>
    <lineage>
        <taxon>Bacteria</taxon>
        <taxon>Pseudomonadati</taxon>
        <taxon>Thermodesulfobacteriota</taxon>
        <taxon>Desulfovibrionia</taxon>
        <taxon>Desulfovibrionales</taxon>
        <taxon>Desulfovibrionaceae</taxon>
        <taxon>Oleidesulfovibrio</taxon>
    </lineage>
</organism>
<evidence type="ECO:0000259" key="7">
    <source>
        <dbReference type="SMART" id="SM00244"/>
    </source>
</evidence>
<sequence length="282" mass="32184">MSKKTVPALLAALIVIVAAVQSLYTVHQTEKAIVLQLGEPVGEVMGPGLHVKMPFIQNIIYLDARILEYDANPAEVLTSDKKALLLDNYARWRITDPLLFYRTVRTIRSAQARLDDIVYSQMRVFLGRYPLSEVISSKRSVIMEEVTKRSSELLKDYGMEVVDVRIKRADLPPENQRAIFGRMRAERERQAKQYRSEGQEEATKIRSLADRERAVMLAEARRSAEVIKGDGEAEATRVYAAALQQAPEFYAFKRSLEAYEKSLKGKTRIIMSSDEDFFNYLQ</sequence>
<evidence type="ECO:0000313" key="9">
    <source>
        <dbReference type="Proteomes" id="UP000002710"/>
    </source>
</evidence>
<proteinExistence type="inferred from homology"/>
<dbReference type="Proteomes" id="UP000002710">
    <property type="component" value="Chromosome"/>
</dbReference>
<dbReference type="RefSeq" id="WP_011368720.1">
    <property type="nucleotide sequence ID" value="NC_007519.1"/>
</dbReference>
<dbReference type="eggNOG" id="COG0330">
    <property type="taxonomic scope" value="Bacteria"/>
</dbReference>
<dbReference type="SMART" id="SM00244">
    <property type="entry name" value="PHB"/>
    <property type="match status" value="1"/>
</dbReference>
<reference evidence="8 9" key="1">
    <citation type="journal article" date="2011" name="J. Bacteriol.">
        <title>Complete genome sequence and updated annotation of Desulfovibrio alaskensis G20.</title>
        <authorList>
            <person name="Hauser L.J."/>
            <person name="Land M.L."/>
            <person name="Brown S.D."/>
            <person name="Larimer F."/>
            <person name="Keller K.L."/>
            <person name="Rapp-Giles B.J."/>
            <person name="Price M.N."/>
            <person name="Lin M."/>
            <person name="Bruce D.C."/>
            <person name="Detter J.C."/>
            <person name="Tapia R."/>
            <person name="Han C.S."/>
            <person name="Goodwin L.A."/>
            <person name="Cheng J.F."/>
            <person name="Pitluck S."/>
            <person name="Copeland A."/>
            <person name="Lucas S."/>
            <person name="Nolan M."/>
            <person name="Lapidus A.L."/>
            <person name="Palumbo A.V."/>
            <person name="Wall J.D."/>
        </authorList>
    </citation>
    <scope>NUCLEOTIDE SEQUENCE [LARGE SCALE GENOMIC DNA]</scope>
    <source>
        <strain evidence="9">ATCC BAA 1058 / DSM 17464 / G20</strain>
    </source>
</reference>
<dbReference type="InterPro" id="IPR001107">
    <property type="entry name" value="Band_7"/>
</dbReference>
<keyword evidence="5" id="KW-0472">Membrane</keyword>
<comment type="subcellular location">
    <subcellularLocation>
        <location evidence="1">Membrane</location>
        <topology evidence="1">Single-pass membrane protein</topology>
    </subcellularLocation>
</comment>
<dbReference type="MEROPS" id="I87.001"/>
<evidence type="ECO:0000256" key="4">
    <source>
        <dbReference type="ARBA" id="ARBA00022989"/>
    </source>
</evidence>
<comment type="function">
    <text evidence="6">HflC and HflK could regulate a protease.</text>
</comment>
<keyword evidence="9" id="KW-1185">Reference proteome</keyword>
<name>Q30X55_OLEA2</name>
<dbReference type="Pfam" id="PF01145">
    <property type="entry name" value="Band_7"/>
    <property type="match status" value="1"/>
</dbReference>
<keyword evidence="4" id="KW-1133">Transmembrane helix</keyword>
<dbReference type="EMBL" id="CP000112">
    <property type="protein sequence ID" value="ABB39741.1"/>
    <property type="molecule type" value="Genomic_DNA"/>
</dbReference>